<evidence type="ECO:0000313" key="1">
    <source>
        <dbReference type="EMBL" id="GBM69243.1"/>
    </source>
</evidence>
<organism evidence="1 2">
    <name type="scientific">Araneus ventricosus</name>
    <name type="common">Orbweaver spider</name>
    <name type="synonym">Epeira ventricosa</name>
    <dbReference type="NCBI Taxonomy" id="182803"/>
    <lineage>
        <taxon>Eukaryota</taxon>
        <taxon>Metazoa</taxon>
        <taxon>Ecdysozoa</taxon>
        <taxon>Arthropoda</taxon>
        <taxon>Chelicerata</taxon>
        <taxon>Arachnida</taxon>
        <taxon>Araneae</taxon>
        <taxon>Araneomorphae</taxon>
        <taxon>Entelegynae</taxon>
        <taxon>Araneoidea</taxon>
        <taxon>Araneidae</taxon>
        <taxon>Araneus</taxon>
    </lineage>
</organism>
<keyword evidence="2" id="KW-1185">Reference proteome</keyword>
<dbReference type="Proteomes" id="UP000499080">
    <property type="component" value="Unassembled WGS sequence"/>
</dbReference>
<proteinExistence type="predicted"/>
<name>A0A4Y2HVD3_ARAVE</name>
<comment type="caution">
    <text evidence="1">The sequence shown here is derived from an EMBL/GenBank/DDBJ whole genome shotgun (WGS) entry which is preliminary data.</text>
</comment>
<protein>
    <submittedName>
        <fullName evidence="1">Uncharacterized protein</fullName>
    </submittedName>
</protein>
<accession>A0A4Y2HVD3</accession>
<sequence>MDIHSSYFSFCIPSAGSVTITDGHVPVHSNGRPSKRVSMKNKPEILGMCGESVALDVSQIEEKFHERQSLTLSKMRDRPPSSTSNWITLNDVVITLNE</sequence>
<reference evidence="1 2" key="1">
    <citation type="journal article" date="2019" name="Sci. Rep.">
        <title>Orb-weaving spider Araneus ventricosus genome elucidates the spidroin gene catalogue.</title>
        <authorList>
            <person name="Kono N."/>
            <person name="Nakamura H."/>
            <person name="Ohtoshi R."/>
            <person name="Moran D.A.P."/>
            <person name="Shinohara A."/>
            <person name="Yoshida Y."/>
            <person name="Fujiwara M."/>
            <person name="Mori M."/>
            <person name="Tomita M."/>
            <person name="Arakawa K."/>
        </authorList>
    </citation>
    <scope>NUCLEOTIDE SEQUENCE [LARGE SCALE GENOMIC DNA]</scope>
</reference>
<dbReference type="EMBL" id="BGPR01002186">
    <property type="protein sequence ID" value="GBM69243.1"/>
    <property type="molecule type" value="Genomic_DNA"/>
</dbReference>
<gene>
    <name evidence="1" type="ORF">AVEN_134690_1</name>
</gene>
<evidence type="ECO:0000313" key="2">
    <source>
        <dbReference type="Proteomes" id="UP000499080"/>
    </source>
</evidence>
<dbReference type="AlphaFoldDB" id="A0A4Y2HVD3"/>